<gene>
    <name evidence="4" type="ORF">TWF730_002131</name>
</gene>
<dbReference type="Proteomes" id="UP001373714">
    <property type="component" value="Unassembled WGS sequence"/>
</dbReference>
<reference evidence="4 5" key="1">
    <citation type="submission" date="2019-10" db="EMBL/GenBank/DDBJ databases">
        <authorList>
            <person name="Palmer J.M."/>
        </authorList>
    </citation>
    <scope>NUCLEOTIDE SEQUENCE [LARGE SCALE GENOMIC DNA]</scope>
    <source>
        <strain evidence="4 5">TWF730</strain>
    </source>
</reference>
<dbReference type="PANTHER" id="PTHR38046">
    <property type="entry name" value="CRYPTIC LOCI REGULATOR 2"/>
    <property type="match status" value="1"/>
</dbReference>
<protein>
    <recommendedName>
        <fullName evidence="6">Cryptic loci regulator 2 N-terminal domain-containing protein</fullName>
    </recommendedName>
</protein>
<dbReference type="InterPro" id="IPR018839">
    <property type="entry name" value="Tscrpt-silencing_Clr2_C"/>
</dbReference>
<dbReference type="GO" id="GO:0033553">
    <property type="term" value="C:rDNA heterochromatin"/>
    <property type="evidence" value="ECO:0007669"/>
    <property type="project" value="TreeGrafter"/>
</dbReference>
<dbReference type="InterPro" id="IPR031915">
    <property type="entry name" value="Clr2_N"/>
</dbReference>
<proteinExistence type="predicted"/>
<dbReference type="EMBL" id="JAVHNS010000011">
    <property type="protein sequence ID" value="KAK6340371.1"/>
    <property type="molecule type" value="Genomic_DNA"/>
</dbReference>
<name>A0AAV9UDW4_9PEZI</name>
<accession>A0AAV9UDW4</accession>
<evidence type="ECO:0000313" key="4">
    <source>
        <dbReference type="EMBL" id="KAK6340371.1"/>
    </source>
</evidence>
<keyword evidence="5" id="KW-1185">Reference proteome</keyword>
<dbReference type="PANTHER" id="PTHR38046:SF1">
    <property type="entry name" value="CRYPTIC LOCI REGULATOR 2"/>
    <property type="match status" value="1"/>
</dbReference>
<dbReference type="Pfam" id="PF16761">
    <property type="entry name" value="Clr2_transil"/>
    <property type="match status" value="1"/>
</dbReference>
<feature type="compositionally biased region" description="Basic and acidic residues" evidence="1">
    <location>
        <begin position="576"/>
        <end position="585"/>
    </location>
</feature>
<organism evidence="4 5">
    <name type="scientific">Orbilia blumenaviensis</name>
    <dbReference type="NCBI Taxonomy" id="1796055"/>
    <lineage>
        <taxon>Eukaryota</taxon>
        <taxon>Fungi</taxon>
        <taxon>Dikarya</taxon>
        <taxon>Ascomycota</taxon>
        <taxon>Pezizomycotina</taxon>
        <taxon>Orbiliomycetes</taxon>
        <taxon>Orbiliales</taxon>
        <taxon>Orbiliaceae</taxon>
        <taxon>Orbilia</taxon>
    </lineage>
</organism>
<dbReference type="AlphaFoldDB" id="A0AAV9UDW4"/>
<feature type="region of interest" description="Disordered" evidence="1">
    <location>
        <begin position="557"/>
        <end position="591"/>
    </location>
</feature>
<evidence type="ECO:0000256" key="1">
    <source>
        <dbReference type="SAM" id="MobiDB-lite"/>
    </source>
</evidence>
<feature type="domain" description="Cryptic loci regulator 2 N-terminal" evidence="3">
    <location>
        <begin position="92"/>
        <end position="178"/>
    </location>
</feature>
<evidence type="ECO:0000259" key="3">
    <source>
        <dbReference type="Pfam" id="PF16761"/>
    </source>
</evidence>
<dbReference type="InterPro" id="IPR038986">
    <property type="entry name" value="Clr2"/>
</dbReference>
<dbReference type="GO" id="GO:0030466">
    <property type="term" value="P:silent mating-type cassette heterochromatin formation"/>
    <property type="evidence" value="ECO:0007669"/>
    <property type="project" value="TreeGrafter"/>
</dbReference>
<evidence type="ECO:0000313" key="5">
    <source>
        <dbReference type="Proteomes" id="UP001373714"/>
    </source>
</evidence>
<evidence type="ECO:0000259" key="2">
    <source>
        <dbReference type="Pfam" id="PF10383"/>
    </source>
</evidence>
<comment type="caution">
    <text evidence="4">The sequence shown here is derived from an EMBL/GenBank/DDBJ whole genome shotgun (WGS) entry which is preliminary data.</text>
</comment>
<dbReference type="GO" id="GO:0031934">
    <property type="term" value="C:mating-type region heterochromatin"/>
    <property type="evidence" value="ECO:0007669"/>
    <property type="project" value="TreeGrafter"/>
</dbReference>
<dbReference type="Pfam" id="PF10383">
    <property type="entry name" value="Clr2"/>
    <property type="match status" value="1"/>
</dbReference>
<dbReference type="GO" id="GO:0070824">
    <property type="term" value="C:SHREC complex"/>
    <property type="evidence" value="ECO:0007669"/>
    <property type="project" value="InterPro"/>
</dbReference>
<feature type="domain" description="Cryptic loci regulator 2 C-terminal" evidence="2">
    <location>
        <begin position="382"/>
        <end position="463"/>
    </location>
</feature>
<evidence type="ECO:0008006" key="6">
    <source>
        <dbReference type="Google" id="ProtNLM"/>
    </source>
</evidence>
<sequence>MPTESGPIFSADGTVAFIFGGACRVLTLNLPSVNTSADISFPTNIRDTQKSLKPGENIEWYLRDDPGIVNNYKVKFGDMIAEEFGFKGVEGWMLLNLPPGFSVFTSQKGMVNDMGNLVIVRQDSYIYGHPSGGRYRSTKEFLPHLIGLVIQNEGSLSGHPRNTEIAFDPLHTCVCRFCAKIRPRSRAAMANQDDSAISKMRSISITANYHHALVERGRDLKDGAWRFRQGELVWAFEPPRKPTGSDDLDEPFEFFDPSDPDGIFGVGGRWIAGYIVDSSTASVAGASKLLSIDDFAEAYTVNEPDGTHYRIQKCGSDNYVKDYNLRHVLPWVKTPVRDDFRGIVVDHVSEKAALYASKSVFQVARKNTPPLFDGAKIIYDLEGVFVGPEKIWIGDAIRIHKKNPPPPHLSVWDPASHALMIVRSLAIAVGHTENQPADSPRFVTLYFVGDLLSTDPARPLDPPPFKIPLYLEKAGTDYGKWVAGANADGKAMEGTVNPALVLSRYYDPRIMQLIDTAYQTIDGVIKIEGAMHDRARSCGFTLLNGEHLRAPVTQHGTTMARNLGGPLGNPELVSESETRSTSERPKRPKLR</sequence>